<keyword evidence="1" id="KW-0812">Transmembrane</keyword>
<feature type="transmembrane region" description="Helical" evidence="1">
    <location>
        <begin position="62"/>
        <end position="83"/>
    </location>
</feature>
<dbReference type="OrthoDB" id="331948at2759"/>
<organism evidence="2 3">
    <name type="scientific">Paramecium tetraurelia</name>
    <dbReference type="NCBI Taxonomy" id="5888"/>
    <lineage>
        <taxon>Eukaryota</taxon>
        <taxon>Sar</taxon>
        <taxon>Alveolata</taxon>
        <taxon>Ciliophora</taxon>
        <taxon>Intramacronucleata</taxon>
        <taxon>Oligohymenophorea</taxon>
        <taxon>Peniculida</taxon>
        <taxon>Parameciidae</taxon>
        <taxon>Paramecium</taxon>
    </lineage>
</organism>
<dbReference type="EMBL" id="CT868062">
    <property type="protein sequence ID" value="CAK68700.1"/>
    <property type="molecule type" value="Genomic_DNA"/>
</dbReference>
<dbReference type="AlphaFoldDB" id="A0CD33"/>
<protein>
    <recommendedName>
        <fullName evidence="4">Palmitoyltransferase</fullName>
    </recommendedName>
</protein>
<dbReference type="GO" id="GO:0019706">
    <property type="term" value="F:protein-cysteine S-palmitoyltransferase activity"/>
    <property type="evidence" value="ECO:0000318"/>
    <property type="project" value="GO_Central"/>
</dbReference>
<accession>A0CD33</accession>
<dbReference type="GeneID" id="5021882"/>
<dbReference type="RefSeq" id="XP_001436097.1">
    <property type="nucleotide sequence ID" value="XM_001436060.1"/>
</dbReference>
<dbReference type="HOGENOM" id="CLU_1819564_0_0_1"/>
<dbReference type="GO" id="GO:0005783">
    <property type="term" value="C:endoplasmic reticulum"/>
    <property type="evidence" value="ECO:0000318"/>
    <property type="project" value="GO_Central"/>
</dbReference>
<proteinExistence type="predicted"/>
<dbReference type="GO" id="GO:0006612">
    <property type="term" value="P:protein targeting to membrane"/>
    <property type="evidence" value="ECO:0000318"/>
    <property type="project" value="GO_Central"/>
</dbReference>
<reference evidence="2 3" key="1">
    <citation type="journal article" date="2006" name="Nature">
        <title>Global trends of whole-genome duplications revealed by the ciliate Paramecium tetraurelia.</title>
        <authorList>
            <consortium name="Genoscope"/>
            <person name="Aury J.-M."/>
            <person name="Jaillon O."/>
            <person name="Duret L."/>
            <person name="Noel B."/>
            <person name="Jubin C."/>
            <person name="Porcel B.M."/>
            <person name="Segurens B."/>
            <person name="Daubin V."/>
            <person name="Anthouard V."/>
            <person name="Aiach N."/>
            <person name="Arnaiz O."/>
            <person name="Billaut A."/>
            <person name="Beisson J."/>
            <person name="Blanc I."/>
            <person name="Bouhouche K."/>
            <person name="Camara F."/>
            <person name="Duharcourt S."/>
            <person name="Guigo R."/>
            <person name="Gogendeau D."/>
            <person name="Katinka M."/>
            <person name="Keller A.-M."/>
            <person name="Kissmehl R."/>
            <person name="Klotz C."/>
            <person name="Koll F."/>
            <person name="Le Moue A."/>
            <person name="Lepere C."/>
            <person name="Malinsky S."/>
            <person name="Nowacki M."/>
            <person name="Nowak J.K."/>
            <person name="Plattner H."/>
            <person name="Poulain J."/>
            <person name="Ruiz F."/>
            <person name="Serrano V."/>
            <person name="Zagulski M."/>
            <person name="Dessen P."/>
            <person name="Betermier M."/>
            <person name="Weissenbach J."/>
            <person name="Scarpelli C."/>
            <person name="Schachter V."/>
            <person name="Sperling L."/>
            <person name="Meyer E."/>
            <person name="Cohen J."/>
            <person name="Wincker P."/>
        </authorList>
    </citation>
    <scope>NUCLEOTIDE SEQUENCE [LARGE SCALE GENOMIC DNA]</scope>
    <source>
        <strain evidence="2 3">Stock d4-2</strain>
    </source>
</reference>
<feature type="transmembrane region" description="Helical" evidence="1">
    <location>
        <begin position="18"/>
        <end position="41"/>
    </location>
</feature>
<dbReference type="GO" id="GO:0005794">
    <property type="term" value="C:Golgi apparatus"/>
    <property type="evidence" value="ECO:0000318"/>
    <property type="project" value="GO_Central"/>
</dbReference>
<evidence type="ECO:0000313" key="3">
    <source>
        <dbReference type="Proteomes" id="UP000000600"/>
    </source>
</evidence>
<keyword evidence="3" id="KW-1185">Reference proteome</keyword>
<keyword evidence="1" id="KW-1133">Transmembrane helix</keyword>
<name>A0CD33_PARTE</name>
<gene>
    <name evidence="2" type="ORF">GSPATT00037485001</name>
</gene>
<dbReference type="InParanoid" id="A0CD33"/>
<keyword evidence="1" id="KW-0472">Membrane</keyword>
<evidence type="ECO:0000256" key="1">
    <source>
        <dbReference type="SAM" id="Phobius"/>
    </source>
</evidence>
<dbReference type="Proteomes" id="UP000000600">
    <property type="component" value="Unassembled WGS sequence"/>
</dbReference>
<sequence length="142" mass="16833">MCFKNGIFNLLQQDHHCLWVFCQFIIYALLCMSQCVIFITFELFIETSLKGNSKFLCQMRAFTCLLLCISMGTLLSFHLYYIARNVTTVEFHIEEMKTDNPFRKSRMVDNFKELFGSLYINWIFPLTENESKTNIQNDSFEL</sequence>
<evidence type="ECO:0000313" key="2">
    <source>
        <dbReference type="EMBL" id="CAK68700.1"/>
    </source>
</evidence>
<evidence type="ECO:0008006" key="4">
    <source>
        <dbReference type="Google" id="ProtNLM"/>
    </source>
</evidence>
<dbReference type="KEGG" id="ptm:GSPATT00037485001"/>